<dbReference type="InterPro" id="IPR038718">
    <property type="entry name" value="SNF2-like_sf"/>
</dbReference>
<dbReference type="InterPro" id="IPR000330">
    <property type="entry name" value="SNF2_N"/>
</dbReference>
<dbReference type="GO" id="GO:0035267">
    <property type="term" value="C:NuA4 histone acetyltransferase complex"/>
    <property type="evidence" value="ECO:0007669"/>
    <property type="project" value="TreeGrafter"/>
</dbReference>
<feature type="coiled-coil region" evidence="9">
    <location>
        <begin position="912"/>
        <end position="1022"/>
    </location>
</feature>
<dbReference type="Pfam" id="PF00176">
    <property type="entry name" value="SNF2-rel_dom"/>
    <property type="match status" value="1"/>
</dbReference>
<feature type="compositionally biased region" description="Low complexity" evidence="10">
    <location>
        <begin position="84"/>
        <end position="96"/>
    </location>
</feature>
<evidence type="ECO:0000259" key="13">
    <source>
        <dbReference type="PROSITE" id="PS51194"/>
    </source>
</evidence>
<evidence type="ECO:0000256" key="8">
    <source>
        <dbReference type="ARBA" id="ARBA00023242"/>
    </source>
</evidence>
<protein>
    <submittedName>
        <fullName evidence="15">E1A binding protein p400</fullName>
    </submittedName>
</protein>
<dbReference type="PROSITE" id="PS51192">
    <property type="entry name" value="HELICASE_ATP_BIND_1"/>
    <property type="match status" value="1"/>
</dbReference>
<evidence type="ECO:0000313" key="16">
    <source>
        <dbReference type="Proteomes" id="UP000694426"/>
    </source>
</evidence>
<evidence type="ECO:0000256" key="4">
    <source>
        <dbReference type="ARBA" id="ARBA00022806"/>
    </source>
</evidence>
<dbReference type="PROSITE" id="PS50090">
    <property type="entry name" value="MYB_LIKE"/>
    <property type="match status" value="1"/>
</dbReference>
<dbReference type="GO" id="GO:0003677">
    <property type="term" value="F:DNA binding"/>
    <property type="evidence" value="ECO:0007669"/>
    <property type="project" value="UniProtKB-KW"/>
</dbReference>
<evidence type="ECO:0000259" key="14">
    <source>
        <dbReference type="PROSITE" id="PS51204"/>
    </source>
</evidence>
<dbReference type="PROSITE" id="PS51204">
    <property type="entry name" value="HSA"/>
    <property type="match status" value="1"/>
</dbReference>
<keyword evidence="5" id="KW-0067">ATP-binding</keyword>
<feature type="compositionally biased region" description="Low complexity" evidence="10">
    <location>
        <begin position="2536"/>
        <end position="2567"/>
    </location>
</feature>
<feature type="region of interest" description="Disordered" evidence="10">
    <location>
        <begin position="2291"/>
        <end position="2314"/>
    </location>
</feature>
<evidence type="ECO:0000256" key="10">
    <source>
        <dbReference type="SAM" id="MobiDB-lite"/>
    </source>
</evidence>
<dbReference type="PANTHER" id="PTHR46459">
    <property type="entry name" value="E1A-BINDING PROTEIN P400-RELATED"/>
    <property type="match status" value="1"/>
</dbReference>
<dbReference type="CDD" id="cd00167">
    <property type="entry name" value="SANT"/>
    <property type="match status" value="1"/>
</dbReference>
<feature type="region of interest" description="Disordered" evidence="10">
    <location>
        <begin position="1567"/>
        <end position="1598"/>
    </location>
</feature>
<feature type="region of interest" description="Disordered" evidence="10">
    <location>
        <begin position="329"/>
        <end position="382"/>
    </location>
</feature>
<feature type="region of interest" description="Disordered" evidence="10">
    <location>
        <begin position="1"/>
        <end position="21"/>
    </location>
</feature>
<keyword evidence="3" id="KW-0378">Hydrolase</keyword>
<feature type="compositionally biased region" description="Polar residues" evidence="10">
    <location>
        <begin position="3020"/>
        <end position="3036"/>
    </location>
</feature>
<proteinExistence type="predicted"/>
<dbReference type="PROSITE" id="PS51194">
    <property type="entry name" value="HELICASE_CTER"/>
    <property type="match status" value="1"/>
</dbReference>
<dbReference type="SMART" id="SM00573">
    <property type="entry name" value="HSA"/>
    <property type="match status" value="1"/>
</dbReference>
<feature type="region of interest" description="Disordered" evidence="10">
    <location>
        <begin position="211"/>
        <end position="259"/>
    </location>
</feature>
<feature type="domain" description="Helicase C-terminal" evidence="13">
    <location>
        <begin position="1929"/>
        <end position="2086"/>
    </location>
</feature>
<evidence type="ECO:0000256" key="5">
    <source>
        <dbReference type="ARBA" id="ARBA00022840"/>
    </source>
</evidence>
<dbReference type="GO" id="GO:0006325">
    <property type="term" value="P:chromatin organization"/>
    <property type="evidence" value="ECO:0007669"/>
    <property type="project" value="UniProtKB-KW"/>
</dbReference>
<dbReference type="FunFam" id="3.40.50.10810:FF:000005">
    <property type="entry name" value="Photoperiod-independent early flowering 1"/>
    <property type="match status" value="1"/>
</dbReference>
<feature type="region of interest" description="Disordered" evidence="10">
    <location>
        <begin position="543"/>
        <end position="565"/>
    </location>
</feature>
<feature type="region of interest" description="Disordered" evidence="10">
    <location>
        <begin position="1050"/>
        <end position="1079"/>
    </location>
</feature>
<dbReference type="Gene3D" id="1.10.10.60">
    <property type="entry name" value="Homeodomain-like"/>
    <property type="match status" value="1"/>
</dbReference>
<dbReference type="GO" id="GO:0000812">
    <property type="term" value="C:Swr1 complex"/>
    <property type="evidence" value="ECO:0007669"/>
    <property type="project" value="TreeGrafter"/>
</dbReference>
<feature type="domain" description="Myb-like" evidence="11">
    <location>
        <begin position="2372"/>
        <end position="2433"/>
    </location>
</feature>
<evidence type="ECO:0000313" key="15">
    <source>
        <dbReference type="Ensembl" id="ENSABRP00000019940.1"/>
    </source>
</evidence>
<feature type="compositionally biased region" description="Low complexity" evidence="10">
    <location>
        <begin position="150"/>
        <end position="171"/>
    </location>
</feature>
<feature type="compositionally biased region" description="Polar residues" evidence="10">
    <location>
        <begin position="631"/>
        <end position="646"/>
    </location>
</feature>
<feature type="compositionally biased region" description="Polar residues" evidence="10">
    <location>
        <begin position="123"/>
        <end position="149"/>
    </location>
</feature>
<feature type="compositionally biased region" description="Low complexity" evidence="10">
    <location>
        <begin position="238"/>
        <end position="259"/>
    </location>
</feature>
<feature type="compositionally biased region" description="Polar residues" evidence="10">
    <location>
        <begin position="365"/>
        <end position="382"/>
    </location>
</feature>
<evidence type="ECO:0000256" key="3">
    <source>
        <dbReference type="ARBA" id="ARBA00022801"/>
    </source>
</evidence>
<feature type="compositionally biased region" description="Acidic residues" evidence="10">
    <location>
        <begin position="1060"/>
        <end position="1070"/>
    </location>
</feature>
<keyword evidence="8" id="KW-0539">Nucleus</keyword>
<reference evidence="15" key="2">
    <citation type="submission" date="2025-09" db="UniProtKB">
        <authorList>
            <consortium name="Ensembl"/>
        </authorList>
    </citation>
    <scope>IDENTIFICATION</scope>
</reference>
<keyword evidence="7" id="KW-0238">DNA-binding</keyword>
<dbReference type="SUPFAM" id="SSF52540">
    <property type="entry name" value="P-loop containing nucleoside triphosphate hydrolases"/>
    <property type="match status" value="2"/>
</dbReference>
<evidence type="ECO:0000256" key="9">
    <source>
        <dbReference type="SAM" id="Coils"/>
    </source>
</evidence>
<dbReference type="CDD" id="cd18793">
    <property type="entry name" value="SF2_C_SNF"/>
    <property type="match status" value="1"/>
</dbReference>
<sequence length="3053" mass="335607">GLPQPRPSPATTPTPAPALAAHARAGGAVSVRCGAAAHARSGAVWLLPALVAAAAPAPPASCQGPGKCGRGRGGGRAPLPSAPAPSSRAPSRCWSGPGLGGSGRAARGRAGSPPPAAMHHGNGPQNAQRQLQRSRSFTGSEGEEQQANLPQSPAASFAPSASPSAPQSPSYQIQQFIMSRSPVAGQNVNITLQNVGPVASGNQQITLTPLPIPNPTSPSFQFSPQQRRFEHGSPSYIQVTSPLPQQVQSQSPTQPSPVPVQTLPNVRAGTPGPGLGMCSQSPTRGFVDASVLVRQISLSPSNGGHFVYQEGPGIAQIAQGAAAQVQLPSSGTPATVRERRLSQPHSQSGGTIHHLGPQSPVASGANIQSLTSPGHITTTSLPPQISNIIQGQLMQQQQQVLQGQQLSRPIGYDRTSGGLIAGVGGPSAFGMTSPPPPTSPSRATVPQGLSSLPLAPAVNTAVKKQPKKLEEIPPANQETAQMRKQCLDHHHKQMEILKETFKECLIELFFLQHLQGNMMDFLAFKKKHCVPLQAYLRQNDLDLEEEEEEEQSEVINDEQTHTGTPVAGTVNTIEIEAFNRQQALAQADSSKRPRIEVGRHGMVFQHPGVASGVPLQQLMPTAQGGMPPTPQTVQLTGQKQSQQQYDPSKGPPVQNAASLHTPPPQLPGRLQPVNVPMASLPAALQISQQQPQIVESPTQPQIQVKIQPQSVPLTSAPLPAPLQQQVPPAIHVQGQTPNQVSQPQTVTLTRPSADPAQTTQRLTANTLPPTSSVAPATISGTTPPSTYPVQTNRTSPATNKSLSPIASKPPGLAVAAAPKTQSPAQNAAALPQDNSQDKLAEQVKLENQIHQRIAELRKEGLWSLRRLPKLQEAPRPKSHWDYLLEEMQWMATDFAQERKWKMATAKKMVRTVARYHEEKKLNEERAKREEQNKLRRIAASIAREIEYFWSNIEQVVEIKLQIEFQEKRKKALNLKKISRKGNCISFHKKFNINALAFVLILVEDEEETIEEQEAKEGNINHQTELSNLAKEAELPLDDLLKMYEGAFSENFHWPQPRPDSEEDSSEEEMDDHMSDRESPQKEVVLIDSLLSIDQYKSIDRSSPPKKHMRDISEVAAAAEMLLPKGSSRITTTVKYNTPSLLYGPLREYQKIGLDWLAKLYRKNLNGILADEAGLGKTVQIIAFFAHLACNEGNWGPHLVVVRSCNILKWELELKRWCPGLKILLYFGSQRELRAKRQEWSEPNSFNVCITSYKQLFKGHPAFMKMRWKYLIVDEMQQIKNMTEKHWEALFSLRSQHRLLLIDTPLHNTLMELWTMVHFLIPGISRPYLDFPVKAANEENQDYCHKLVIRLHRMIQPFILRRSKRDVEKQLTKKYEHVLKCRLSSRQKAMYEDVILQPGTQEALKSGHFISVLHVLMQTASLVLSALERDIWKESDLSLFDLIGMENKMTHYEAQLLPKQKVTRKLIEEIYSSPPPPARPNPVKLKPSRLFQPVQYGQKPEGRTVVFPSTQVQRTVTTATVTQQGQVRGRSPIATVSSNQAAAAQFQTTQASTSAPRHQPAATFTTATSTAHPVKQRGQTTAQASQLGQAQPQPPPHTIQQSVLPQRLVLTSQAQARLPSGEVVKIAQLASIAGAQGRIAQPETPVTLQFQGNKFTLSHSQLRQLTAGQPLQLQGSVLQIVSAPGQQYLRPQGPVVMQTVSQAGTVQNALNALGNQHQAGVPTSTAVTQQVCIPGRTAVTNLSPGDMGAVLKPAPTHGQSQETYEEKNRLLKERLDRIFSGNERRCSRAPMYGRDLLGICSLTGEQKPSQLSSCEDNSWRWAGFVNCCLSSSASRGPSDPLQEMIQTLVQQQESLRDVVNRALFVLPAAVAAPPCLYVANPPPSYSHRLKVLKHSLKQKAAPHLHQLQRITSPHLLQFPDLRMVQYDSGKLEALAVLLQKLKSEGRRVLILSQMILMLDILELFLNFHFLTFVRIDEYANYEQRQELMKSFNRDKRIFCAILSSHSRSTGVNLVEADTVVFYDNDLNPVMDAKAQEWCDRIGRCKDIHIYRLVSGNSVEEKLLKNGTKDLIREVAAQGNDYSMAFLTQQTIQELFEVHSPMEDSGFRVKAEEFVVLSQEPSPAETISPKVARPFIESHIEPLISELCETKYNEEPSPLQELVAVVDQLTPIEKYALNYLELFHVSAPLLSSHAVLSEHQESWEVQHMKELKEKEQKMLWEDEEELLTYTREDAYNKEYVYEGPDGQTEIMPLWTPPTPPQDDNDIYIDSVMCLMYDTTPIPESKLPPVYVRKERKRHKTDPSAAGRKKKQRHGETVIPPRSLFDRATPGMLKMRREGKDQKKNILLKQQTQFAKPLPTLVKPAAEAGQDNPEWLISEDWALLQAVKQLLELPLNLAVVSPAHTPNWDLVSDVVNSCSRVYRSPKQCRNRYENVIIPREEGKTKNSRPLRTNQIYAQDEGATHTQLYTNHFEMMKMIAGKRSPPIKPLLGMNPFQKNPKHASVLAESGINYDKPLPPIQVASLRAERIAKEKKALAEQQRAQQQTGPQPQQQQAGQQQAQQPAVQQAQAQPQPQAQAQVVQQPQAVVQTAVTTVANTAVLAGTIKTAVTGTSIQTATVSGNVIVNTVAGVPAATFQPINKRLASPVIPGTLTTSGGTATAQVVHTQQRTAAAPAASTELVTIASTQGVRAVTSVTASAVVTTNLTPVQTQTRSLVTQVTPGNNRVLRDFFIGVLFLQEQLIKLQKQKLQLPQQQTAQQTQQGAQQQTAQVQVQQQQQTQQLTAVTAPRPGAVLTGTTVTNLQVARLTRVPASQLQAQGQIQAQTPQAAQVALAKPPVVSVPAAVVSSAGVTTLPVTVAGISVAIGQPQKAAGQTVVAQPLHVQQLLKLKHHQAAQQQKAIQPQVAQGQATVQQKTSQQQKVTYTTQPAIKTQFLTTPISQTQKPGGTQQVQAQIQVQVTQFYTFKHYSQPQTVTLSQTTAGQQQVQVIPATTATAQVVQQKLIQQQVVTTASPQIQAPGVQNPAQTPATSEAQNQQAKVQMRTPTVRLKAPTKPS</sequence>
<dbReference type="Ensembl" id="ENSABRT00000028140.1">
    <property type="protein sequence ID" value="ENSABRP00000019940.1"/>
    <property type="gene ID" value="ENSABRG00000016629.1"/>
</dbReference>
<keyword evidence="9" id="KW-0175">Coiled coil</keyword>
<organism evidence="15 16">
    <name type="scientific">Anser brachyrhynchus</name>
    <name type="common">Pink-footed goose</name>
    <dbReference type="NCBI Taxonomy" id="132585"/>
    <lineage>
        <taxon>Eukaryota</taxon>
        <taxon>Metazoa</taxon>
        <taxon>Chordata</taxon>
        <taxon>Craniata</taxon>
        <taxon>Vertebrata</taxon>
        <taxon>Euteleostomi</taxon>
        <taxon>Archelosauria</taxon>
        <taxon>Archosauria</taxon>
        <taxon>Dinosauria</taxon>
        <taxon>Saurischia</taxon>
        <taxon>Theropoda</taxon>
        <taxon>Coelurosauria</taxon>
        <taxon>Aves</taxon>
        <taxon>Neognathae</taxon>
        <taxon>Galloanserae</taxon>
        <taxon>Anseriformes</taxon>
        <taxon>Anatidae</taxon>
        <taxon>Anserinae</taxon>
        <taxon>Anser</taxon>
    </lineage>
</organism>
<dbReference type="Pfam" id="PF15790">
    <property type="entry name" value="EP400_N"/>
    <property type="match status" value="1"/>
</dbReference>
<keyword evidence="2" id="KW-0547">Nucleotide-binding</keyword>
<dbReference type="PANTHER" id="PTHR46459:SF1">
    <property type="entry name" value="E1A-BINDING PROTEIN P400"/>
    <property type="match status" value="1"/>
</dbReference>
<dbReference type="SMART" id="SM00490">
    <property type="entry name" value="HELICc"/>
    <property type="match status" value="1"/>
</dbReference>
<feature type="region of interest" description="Disordered" evidence="10">
    <location>
        <begin position="3015"/>
        <end position="3053"/>
    </location>
</feature>
<feature type="region of interest" description="Disordered" evidence="10">
    <location>
        <begin position="55"/>
        <end position="171"/>
    </location>
</feature>
<keyword evidence="6" id="KW-0156">Chromatin regulator</keyword>
<dbReference type="Proteomes" id="UP000694426">
    <property type="component" value="Unplaced"/>
</dbReference>
<name>A0A8B9CH79_9AVES</name>
<dbReference type="GO" id="GO:0006281">
    <property type="term" value="P:DNA repair"/>
    <property type="evidence" value="ECO:0007669"/>
    <property type="project" value="TreeGrafter"/>
</dbReference>
<dbReference type="GO" id="GO:0004386">
    <property type="term" value="F:helicase activity"/>
    <property type="evidence" value="ECO:0007669"/>
    <property type="project" value="UniProtKB-KW"/>
</dbReference>
<dbReference type="SMART" id="SM00487">
    <property type="entry name" value="DEXDc"/>
    <property type="match status" value="1"/>
</dbReference>
<keyword evidence="16" id="KW-1185">Reference proteome</keyword>
<dbReference type="Pfam" id="PF07529">
    <property type="entry name" value="HSA"/>
    <property type="match status" value="1"/>
</dbReference>
<feature type="region of interest" description="Disordered" evidence="10">
    <location>
        <begin position="2529"/>
        <end position="2567"/>
    </location>
</feature>
<feature type="region of interest" description="Disordered" evidence="10">
    <location>
        <begin position="734"/>
        <end position="803"/>
    </location>
</feature>
<dbReference type="InterPro" id="IPR001650">
    <property type="entry name" value="Helicase_C-like"/>
</dbReference>
<feature type="compositionally biased region" description="Pro residues" evidence="10">
    <location>
        <begin position="1"/>
        <end position="16"/>
    </location>
</feature>
<dbReference type="InterPro" id="IPR031575">
    <property type="entry name" value="EP400_N"/>
</dbReference>
<feature type="domain" description="HSA" evidence="14">
    <location>
        <begin position="867"/>
        <end position="939"/>
    </location>
</feature>
<dbReference type="InterPro" id="IPR001005">
    <property type="entry name" value="SANT/Myb"/>
</dbReference>
<accession>A0A8B9CH79</accession>
<evidence type="ECO:0000256" key="6">
    <source>
        <dbReference type="ARBA" id="ARBA00022853"/>
    </source>
</evidence>
<feature type="compositionally biased region" description="Acidic residues" evidence="10">
    <location>
        <begin position="543"/>
        <end position="556"/>
    </location>
</feature>
<dbReference type="InterPro" id="IPR049730">
    <property type="entry name" value="SNF2/RAD54-like_C"/>
</dbReference>
<evidence type="ECO:0000256" key="2">
    <source>
        <dbReference type="ARBA" id="ARBA00022741"/>
    </source>
</evidence>
<keyword evidence="4" id="KW-0347">Helicase</keyword>
<reference evidence="15" key="1">
    <citation type="submission" date="2025-08" db="UniProtKB">
        <authorList>
            <consortium name="Ensembl"/>
        </authorList>
    </citation>
    <scope>IDENTIFICATION</scope>
</reference>
<comment type="subcellular location">
    <subcellularLocation>
        <location evidence="1">Nucleus</location>
    </subcellularLocation>
</comment>
<evidence type="ECO:0000259" key="12">
    <source>
        <dbReference type="PROSITE" id="PS51192"/>
    </source>
</evidence>
<evidence type="ECO:0000256" key="7">
    <source>
        <dbReference type="ARBA" id="ARBA00023125"/>
    </source>
</evidence>
<feature type="domain" description="Helicase ATP-binding" evidence="12">
    <location>
        <begin position="1157"/>
        <end position="1322"/>
    </location>
</feature>
<dbReference type="GO" id="GO:0005524">
    <property type="term" value="F:ATP binding"/>
    <property type="evidence" value="ECO:0007669"/>
    <property type="project" value="UniProtKB-KW"/>
</dbReference>
<feature type="compositionally biased region" description="Gly residues" evidence="10">
    <location>
        <begin position="66"/>
        <end position="76"/>
    </location>
</feature>
<dbReference type="GO" id="GO:0016787">
    <property type="term" value="F:hydrolase activity"/>
    <property type="evidence" value="ECO:0007669"/>
    <property type="project" value="UniProtKB-KW"/>
</dbReference>
<dbReference type="GO" id="GO:0003682">
    <property type="term" value="F:chromatin binding"/>
    <property type="evidence" value="ECO:0007669"/>
    <property type="project" value="TreeGrafter"/>
</dbReference>
<dbReference type="InterPro" id="IPR014001">
    <property type="entry name" value="Helicase_ATP-bd"/>
</dbReference>
<dbReference type="FunFam" id="3.40.50.300:FF:001674">
    <property type="entry name" value="E1A-binding protein p400 isoform X7"/>
    <property type="match status" value="1"/>
</dbReference>
<evidence type="ECO:0000259" key="11">
    <source>
        <dbReference type="PROSITE" id="PS50090"/>
    </source>
</evidence>
<dbReference type="InterPro" id="IPR027417">
    <property type="entry name" value="P-loop_NTPase"/>
</dbReference>
<feature type="compositionally biased region" description="Polar residues" evidence="10">
    <location>
        <begin position="1576"/>
        <end position="1590"/>
    </location>
</feature>
<dbReference type="InterPro" id="IPR014012">
    <property type="entry name" value="HSA_dom"/>
</dbReference>
<evidence type="ECO:0000256" key="1">
    <source>
        <dbReference type="ARBA" id="ARBA00004123"/>
    </source>
</evidence>
<dbReference type="Gene3D" id="3.40.50.10810">
    <property type="entry name" value="Tandem AAA-ATPase domain"/>
    <property type="match status" value="1"/>
</dbReference>
<feature type="region of interest" description="Disordered" evidence="10">
    <location>
        <begin position="618"/>
        <end position="665"/>
    </location>
</feature>
<dbReference type="Pfam" id="PF00271">
    <property type="entry name" value="Helicase_C"/>
    <property type="match status" value="1"/>
</dbReference>
<dbReference type="GeneTree" id="ENSGT00940000154764"/>
<dbReference type="Gene3D" id="3.40.50.300">
    <property type="entry name" value="P-loop containing nucleotide triphosphate hydrolases"/>
    <property type="match status" value="1"/>
</dbReference>